<proteinExistence type="predicted"/>
<keyword evidence="2" id="KW-1185">Reference proteome</keyword>
<evidence type="ECO:0000313" key="2">
    <source>
        <dbReference type="Proteomes" id="UP000237271"/>
    </source>
</evidence>
<reference evidence="1 2" key="1">
    <citation type="journal article" date="2017" name="Genome Biol. Evol.">
        <title>Phytophthora megakarya and P. palmivora, closely related causal agents of cacao black pod rot, underwent increases in genome sizes and gene numbers by different mechanisms.</title>
        <authorList>
            <person name="Ali S.S."/>
            <person name="Shao J."/>
            <person name="Lary D.J."/>
            <person name="Kronmiller B."/>
            <person name="Shen D."/>
            <person name="Strem M.D."/>
            <person name="Amoako-Attah I."/>
            <person name="Akrofi A.Y."/>
            <person name="Begoude B.A."/>
            <person name="Ten Hoopen G.M."/>
            <person name="Coulibaly K."/>
            <person name="Kebe B.I."/>
            <person name="Melnick R.L."/>
            <person name="Guiltinan M.J."/>
            <person name="Tyler B.M."/>
            <person name="Meinhardt L.W."/>
            <person name="Bailey B.A."/>
        </authorList>
    </citation>
    <scope>NUCLEOTIDE SEQUENCE [LARGE SCALE GENOMIC DNA]</scope>
    <source>
        <strain evidence="2">sbr112.9</strain>
    </source>
</reference>
<comment type="caution">
    <text evidence="1">The sequence shown here is derived from an EMBL/GenBank/DDBJ whole genome shotgun (WGS) entry which is preliminary data.</text>
</comment>
<sequence length="263" mass="30160">MHVTQAIRNYVPPVGFKILPRRRGERSIILDWGVRVTSTLEGNEYICWICQGSLECRRENKIIQLFGNTSKATKNLGDKHMLTASKITAENTRKRDRAKELERIRCTIADGADSRRMTLLLETVRVVNNNLPFRFGEYEESKLLADLVVADEFRATLNNDIVTRAIAELYSSTRQAIQSHLQCSRINNVASFSMRATKHLGLRVYFVDNNWEFQSNLLGTRHYEPIAGSRESFYRWITELLKDFGRSTKDFYGSTSDAGPDAK</sequence>
<accession>A0A2P4YGA9</accession>
<organism evidence="1 2">
    <name type="scientific">Phytophthora palmivora</name>
    <dbReference type="NCBI Taxonomy" id="4796"/>
    <lineage>
        <taxon>Eukaryota</taxon>
        <taxon>Sar</taxon>
        <taxon>Stramenopiles</taxon>
        <taxon>Oomycota</taxon>
        <taxon>Peronosporomycetes</taxon>
        <taxon>Peronosporales</taxon>
        <taxon>Peronosporaceae</taxon>
        <taxon>Phytophthora</taxon>
    </lineage>
</organism>
<dbReference type="EMBL" id="NCKW01003389">
    <property type="protein sequence ID" value="POM76833.1"/>
    <property type="molecule type" value="Genomic_DNA"/>
</dbReference>
<evidence type="ECO:0000313" key="1">
    <source>
        <dbReference type="EMBL" id="POM76833.1"/>
    </source>
</evidence>
<dbReference type="Proteomes" id="UP000237271">
    <property type="component" value="Unassembled WGS sequence"/>
</dbReference>
<name>A0A2P4YGA9_9STRA</name>
<dbReference type="OrthoDB" id="162805at2759"/>
<protein>
    <submittedName>
        <fullName evidence="1">Uncharacterized protein</fullName>
    </submittedName>
</protein>
<gene>
    <name evidence="1" type="ORF">PHPALM_5895</name>
</gene>
<dbReference type="AlphaFoldDB" id="A0A2P4YGA9"/>